<dbReference type="NCBIfam" id="NF004196">
    <property type="entry name" value="PRK05650.1"/>
    <property type="match status" value="1"/>
</dbReference>
<evidence type="ECO:0000313" key="5">
    <source>
        <dbReference type="EMBL" id="GLQ31805.1"/>
    </source>
</evidence>
<dbReference type="InterPro" id="IPR002347">
    <property type="entry name" value="SDR_fam"/>
</dbReference>
<dbReference type="AlphaFoldDB" id="A0AA37SB28"/>
<comment type="similarity">
    <text evidence="1 3">Belongs to the short-chain dehydrogenases/reductases (SDR) family.</text>
</comment>
<keyword evidence="6" id="KW-1185">Reference proteome</keyword>
<accession>A0AA37SB28</accession>
<dbReference type="PANTHER" id="PTHR44196">
    <property type="entry name" value="DEHYDROGENASE/REDUCTASE SDR FAMILY MEMBER 7B"/>
    <property type="match status" value="1"/>
</dbReference>
<organism evidence="5 6">
    <name type="scientific">Litoribrevibacter albus</name>
    <dbReference type="NCBI Taxonomy" id="1473156"/>
    <lineage>
        <taxon>Bacteria</taxon>
        <taxon>Pseudomonadati</taxon>
        <taxon>Pseudomonadota</taxon>
        <taxon>Gammaproteobacteria</taxon>
        <taxon>Oceanospirillales</taxon>
        <taxon>Oceanospirillaceae</taxon>
        <taxon>Litoribrevibacter</taxon>
    </lineage>
</organism>
<dbReference type="PRINTS" id="PR00080">
    <property type="entry name" value="SDRFAMILY"/>
</dbReference>
<evidence type="ECO:0000256" key="3">
    <source>
        <dbReference type="RuleBase" id="RU000363"/>
    </source>
</evidence>
<evidence type="ECO:0000256" key="1">
    <source>
        <dbReference type="ARBA" id="ARBA00006484"/>
    </source>
</evidence>
<dbReference type="SMART" id="SM00822">
    <property type="entry name" value="PKS_KR"/>
    <property type="match status" value="1"/>
</dbReference>
<reference evidence="5" key="1">
    <citation type="journal article" date="2014" name="Int. J. Syst. Evol. Microbiol.">
        <title>Complete genome sequence of Corynebacterium casei LMG S-19264T (=DSM 44701T), isolated from a smear-ripened cheese.</title>
        <authorList>
            <consortium name="US DOE Joint Genome Institute (JGI-PGF)"/>
            <person name="Walter F."/>
            <person name="Albersmeier A."/>
            <person name="Kalinowski J."/>
            <person name="Ruckert C."/>
        </authorList>
    </citation>
    <scope>NUCLEOTIDE SEQUENCE</scope>
    <source>
        <strain evidence="5">NBRC 110071</strain>
    </source>
</reference>
<feature type="domain" description="Ketoreductase" evidence="4">
    <location>
        <begin position="2"/>
        <end position="176"/>
    </location>
</feature>
<dbReference type="Gene3D" id="3.40.50.720">
    <property type="entry name" value="NAD(P)-binding Rossmann-like Domain"/>
    <property type="match status" value="1"/>
</dbReference>
<dbReference type="FunFam" id="3.40.50.720:FF:000084">
    <property type="entry name" value="Short-chain dehydrogenase reductase"/>
    <property type="match status" value="1"/>
</dbReference>
<dbReference type="SUPFAM" id="SSF51735">
    <property type="entry name" value="NAD(P)-binding Rossmann-fold domains"/>
    <property type="match status" value="1"/>
</dbReference>
<dbReference type="EMBL" id="BSNM01000014">
    <property type="protein sequence ID" value="GLQ31805.1"/>
    <property type="molecule type" value="Genomic_DNA"/>
</dbReference>
<evidence type="ECO:0000256" key="2">
    <source>
        <dbReference type="ARBA" id="ARBA00023002"/>
    </source>
</evidence>
<evidence type="ECO:0000313" key="6">
    <source>
        <dbReference type="Proteomes" id="UP001161389"/>
    </source>
</evidence>
<comment type="caution">
    <text evidence="5">The sequence shown here is derived from an EMBL/GenBank/DDBJ whole genome shotgun (WGS) entry which is preliminary data.</text>
</comment>
<dbReference type="GO" id="GO:0016020">
    <property type="term" value="C:membrane"/>
    <property type="evidence" value="ECO:0007669"/>
    <property type="project" value="TreeGrafter"/>
</dbReference>
<gene>
    <name evidence="5" type="ORF">GCM10007876_22840</name>
</gene>
<dbReference type="Proteomes" id="UP001161389">
    <property type="component" value="Unassembled WGS sequence"/>
</dbReference>
<dbReference type="RefSeq" id="WP_284381531.1">
    <property type="nucleotide sequence ID" value="NZ_BSNM01000014.1"/>
</dbReference>
<sequence length="271" mass="30064">MKTVIITGGASGLGLALAHKYSSEGYSVCIADIQKEQGDNAVAELQRKGGDAFFVYLDVTEEEQWRHLKDVVLERWGYVDVLINNAGVAAAGLIEDQSIDDWKWVLDINVLGVVLGCKVFTPLMKARDNGYLINVASMAGLIHAPSMSSYNVSKASVVALSETLKVELSQWNIGVSVVCPAFFQTNLTKTMRTNISGVTKTVNRWMESSSVTADDVANAVFIGMKHQRFFVLTHTKEKLMWWMKRLSPELLHTMLSNTVGKQVKKMMERTI</sequence>
<dbReference type="GO" id="GO:0016491">
    <property type="term" value="F:oxidoreductase activity"/>
    <property type="evidence" value="ECO:0007669"/>
    <property type="project" value="UniProtKB-KW"/>
</dbReference>
<evidence type="ECO:0000259" key="4">
    <source>
        <dbReference type="SMART" id="SM00822"/>
    </source>
</evidence>
<reference evidence="5" key="2">
    <citation type="submission" date="2023-01" db="EMBL/GenBank/DDBJ databases">
        <title>Draft genome sequence of Litoribrevibacter albus strain NBRC 110071.</title>
        <authorList>
            <person name="Sun Q."/>
            <person name="Mori K."/>
        </authorList>
    </citation>
    <scope>NUCLEOTIDE SEQUENCE</scope>
    <source>
        <strain evidence="5">NBRC 110071</strain>
    </source>
</reference>
<dbReference type="Pfam" id="PF00106">
    <property type="entry name" value="adh_short"/>
    <property type="match status" value="1"/>
</dbReference>
<keyword evidence="2" id="KW-0560">Oxidoreductase</keyword>
<dbReference type="InterPro" id="IPR036291">
    <property type="entry name" value="NAD(P)-bd_dom_sf"/>
</dbReference>
<dbReference type="InterPro" id="IPR057326">
    <property type="entry name" value="KR_dom"/>
</dbReference>
<dbReference type="PANTHER" id="PTHR44196:SF1">
    <property type="entry name" value="DEHYDROGENASE_REDUCTASE SDR FAMILY MEMBER 7B"/>
    <property type="match status" value="1"/>
</dbReference>
<dbReference type="CDD" id="cd05233">
    <property type="entry name" value="SDR_c"/>
    <property type="match status" value="1"/>
</dbReference>
<proteinExistence type="inferred from homology"/>
<dbReference type="PRINTS" id="PR00081">
    <property type="entry name" value="GDHRDH"/>
</dbReference>
<protein>
    <submittedName>
        <fullName evidence="5">Short chain dehydrogenase</fullName>
    </submittedName>
</protein>
<name>A0AA37SB28_9GAMM</name>